<dbReference type="PROSITE" id="PS50304">
    <property type="entry name" value="TUDOR"/>
    <property type="match status" value="1"/>
</dbReference>
<protein>
    <submittedName>
        <fullName evidence="4">Tudor domain-containing protein</fullName>
    </submittedName>
</protein>
<dbReference type="Pfam" id="PF00567">
    <property type="entry name" value="TUDOR"/>
    <property type="match status" value="1"/>
</dbReference>
<keyword evidence="3" id="KW-1185">Reference proteome</keyword>
<dbReference type="GO" id="GO:0005737">
    <property type="term" value="C:cytoplasm"/>
    <property type="evidence" value="ECO:0007669"/>
    <property type="project" value="UniProtKB-ARBA"/>
</dbReference>
<dbReference type="PANTHER" id="PTHR22948">
    <property type="entry name" value="TUDOR DOMAIN CONTAINING PROTEIN"/>
    <property type="match status" value="1"/>
</dbReference>
<organism evidence="3 4">
    <name type="scientific">Ascaris lumbricoides</name>
    <name type="common">Giant roundworm</name>
    <dbReference type="NCBI Taxonomy" id="6252"/>
    <lineage>
        <taxon>Eukaryota</taxon>
        <taxon>Metazoa</taxon>
        <taxon>Ecdysozoa</taxon>
        <taxon>Nematoda</taxon>
        <taxon>Chromadorea</taxon>
        <taxon>Rhabditida</taxon>
        <taxon>Spirurina</taxon>
        <taxon>Ascaridomorpha</taxon>
        <taxon>Ascaridoidea</taxon>
        <taxon>Ascarididae</taxon>
        <taxon>Ascaris</taxon>
    </lineage>
</organism>
<dbReference type="Gene3D" id="2.30.30.140">
    <property type="match status" value="1"/>
</dbReference>
<dbReference type="InterPro" id="IPR047367">
    <property type="entry name" value="Tudor_AKAP1"/>
</dbReference>
<evidence type="ECO:0000313" key="4">
    <source>
        <dbReference type="WBParaSite" id="ALUE_0000936701-mRNA-1"/>
    </source>
</evidence>
<sequence length="630" mass="71115">MKRSVVLLAGGLAVATVFAWFIRRRRAKEAARRQSTNRNFQSHIRLEATDGLIPRSDGRKNYRKKETERREELRKESGNDGPPSHKSDEMEVPTHNVTVCMDQNENTVAAAGDSLYVQPQTAADPHGHAHLSLICNEQSVNDTRASPQPRVQLESEDNEQTVSCSHNFEPSICSESVIMDQNENTVNPSLVMRPRETEVLHEREDAFSPITYLNIQSVNDTRASPQPRVQLESEDNEQTVSCSHNFEPSICSESVIMDQNENTVNPSLVMRPRDTEVLHEREDRTESHDEVGFMELQNNMNLRKCLFSSVDVTLEGQKECEMYHIYEFEVPNTLVGLLIGVRGKTIKMETHQIYSVEGGRDNINKCMRMLRRRFPADRFPDLNLQPVLPPPIPLPAHYDAKPTELMLPEGVRCEVVVCSIVDAGHFFVQQPTHPSFESLHRLNFYMLAVYNTAIGIPELPRPCGPGLLCAAPANCGWYRAVTISYYEEHDEVLIRFIDYGGYSRLPRCDLRQIRLVFRHVTDFMSLPFQATECYTAHVEPADGSLCWSDAATNIFGTLTTGRTVEAFVVGYSAEDFTPFVVRVDRVLLEAGLAKLADPSKLVHVQAKRLHSHLDAAPLKSSHFDAADVQS</sequence>
<feature type="compositionally biased region" description="Basic and acidic residues" evidence="1">
    <location>
        <begin position="56"/>
        <end position="89"/>
    </location>
</feature>
<dbReference type="CDD" id="cd20407">
    <property type="entry name" value="Tudor_AKAP1"/>
    <property type="match status" value="1"/>
</dbReference>
<reference evidence="4" key="1">
    <citation type="submission" date="2023-03" db="UniProtKB">
        <authorList>
            <consortium name="WormBaseParasite"/>
        </authorList>
    </citation>
    <scope>IDENTIFICATION</scope>
</reference>
<dbReference type="PANTHER" id="PTHR22948:SF65">
    <property type="entry name" value="A-KINASE ANCHORING PROTEIN 1"/>
    <property type="match status" value="1"/>
</dbReference>
<evidence type="ECO:0000313" key="3">
    <source>
        <dbReference type="Proteomes" id="UP000036681"/>
    </source>
</evidence>
<dbReference type="InterPro" id="IPR035437">
    <property type="entry name" value="SNase_OB-fold_sf"/>
</dbReference>
<feature type="region of interest" description="Disordered" evidence="1">
    <location>
        <begin position="30"/>
        <end position="92"/>
    </location>
</feature>
<accession>A0A9J2PHH9</accession>
<dbReference type="InterPro" id="IPR050621">
    <property type="entry name" value="Tudor_domain_containing"/>
</dbReference>
<name>A0A9J2PHH9_ASCLU</name>
<proteinExistence type="predicted"/>
<dbReference type="InterPro" id="IPR002999">
    <property type="entry name" value="Tudor"/>
</dbReference>
<dbReference type="WBParaSite" id="ALUE_0000936701-mRNA-1">
    <property type="protein sequence ID" value="ALUE_0000936701-mRNA-1"/>
    <property type="gene ID" value="ALUE_0000936701"/>
</dbReference>
<dbReference type="SUPFAM" id="SSF63748">
    <property type="entry name" value="Tudor/PWWP/MBT"/>
    <property type="match status" value="1"/>
</dbReference>
<dbReference type="SMART" id="SM00333">
    <property type="entry name" value="TUDOR"/>
    <property type="match status" value="1"/>
</dbReference>
<dbReference type="Proteomes" id="UP000036681">
    <property type="component" value="Unplaced"/>
</dbReference>
<evidence type="ECO:0000259" key="2">
    <source>
        <dbReference type="PROSITE" id="PS50304"/>
    </source>
</evidence>
<dbReference type="Gene3D" id="2.40.50.90">
    <property type="match status" value="1"/>
</dbReference>
<dbReference type="AlphaFoldDB" id="A0A9J2PHH9"/>
<evidence type="ECO:0000256" key="1">
    <source>
        <dbReference type="SAM" id="MobiDB-lite"/>
    </source>
</evidence>
<feature type="domain" description="Tudor" evidence="2">
    <location>
        <begin position="462"/>
        <end position="520"/>
    </location>
</feature>